<organism evidence="1 2">
    <name type="scientific">Colletotrichum zoysiae</name>
    <dbReference type="NCBI Taxonomy" id="1216348"/>
    <lineage>
        <taxon>Eukaryota</taxon>
        <taxon>Fungi</taxon>
        <taxon>Dikarya</taxon>
        <taxon>Ascomycota</taxon>
        <taxon>Pezizomycotina</taxon>
        <taxon>Sordariomycetes</taxon>
        <taxon>Hypocreomycetidae</taxon>
        <taxon>Glomerellales</taxon>
        <taxon>Glomerellaceae</taxon>
        <taxon>Colletotrichum</taxon>
        <taxon>Colletotrichum graminicola species complex</taxon>
    </lineage>
</organism>
<dbReference type="EMBL" id="MU842971">
    <property type="protein sequence ID" value="KAK2024221.1"/>
    <property type="molecule type" value="Genomic_DNA"/>
</dbReference>
<dbReference type="AlphaFoldDB" id="A0AAD9LVX9"/>
<comment type="caution">
    <text evidence="1">The sequence shown here is derived from an EMBL/GenBank/DDBJ whole genome shotgun (WGS) entry which is preliminary data.</text>
</comment>
<sequence>MSTRQARGGVLVPGRVLLPAKEERDPRLANGRIAFLRAVFPSVTGAVKDKNKTRFDGGLNRIVDAHATVTREWEHTRRVIDIQLDGHVKTIVGRCLEVARFLPSPLLSTISSADMQPAGTDDLQTRPTIEGHGGYVASIGARQKHAGRRRTEPGRRIASMQQTHIGGQRSVQCAPKHSMNAQWNGQPSNSFDRVSFSVCLASFATQGGGHHENMLPFADATGGSTSPVMDEDHVKGFRCTCKVVPYETEILNPPGGHKPLGARPLDGNAGVACAFEIARTTLLPWGSCHPAPDLFGVGASHRRESAFDA</sequence>
<evidence type="ECO:0000313" key="2">
    <source>
        <dbReference type="Proteomes" id="UP001232148"/>
    </source>
</evidence>
<keyword evidence="2" id="KW-1185">Reference proteome</keyword>
<dbReference type="Proteomes" id="UP001232148">
    <property type="component" value="Unassembled WGS sequence"/>
</dbReference>
<name>A0AAD9LVX9_9PEZI</name>
<protein>
    <submittedName>
        <fullName evidence="1">Uncharacterized protein</fullName>
    </submittedName>
</protein>
<accession>A0AAD9LVX9</accession>
<proteinExistence type="predicted"/>
<reference evidence="1" key="1">
    <citation type="submission" date="2021-06" db="EMBL/GenBank/DDBJ databases">
        <title>Comparative genomics, transcriptomics and evolutionary studies reveal genomic signatures of adaptation to plant cell wall in hemibiotrophic fungi.</title>
        <authorList>
            <consortium name="DOE Joint Genome Institute"/>
            <person name="Baroncelli R."/>
            <person name="Diaz J.F."/>
            <person name="Benocci T."/>
            <person name="Peng M."/>
            <person name="Battaglia E."/>
            <person name="Haridas S."/>
            <person name="Andreopoulos W."/>
            <person name="Labutti K."/>
            <person name="Pangilinan J."/>
            <person name="Floch G.L."/>
            <person name="Makela M.R."/>
            <person name="Henrissat B."/>
            <person name="Grigoriev I.V."/>
            <person name="Crouch J.A."/>
            <person name="De Vries R.P."/>
            <person name="Sukno S.A."/>
            <person name="Thon M.R."/>
        </authorList>
    </citation>
    <scope>NUCLEOTIDE SEQUENCE</scope>
    <source>
        <strain evidence="1">MAFF235873</strain>
    </source>
</reference>
<gene>
    <name evidence="1" type="ORF">LX32DRAFT_685977</name>
</gene>
<evidence type="ECO:0000313" key="1">
    <source>
        <dbReference type="EMBL" id="KAK2024221.1"/>
    </source>
</evidence>